<evidence type="ECO:0000256" key="1">
    <source>
        <dbReference type="ARBA" id="ARBA00001273"/>
    </source>
</evidence>
<dbReference type="SUPFAM" id="SSF56655">
    <property type="entry name" value="Carbohydrate phosphatase"/>
    <property type="match status" value="1"/>
</dbReference>
<feature type="domain" description="Fructose-1-6-bisphosphatase class I N-terminal" evidence="10">
    <location>
        <begin position="41"/>
        <end position="218"/>
    </location>
</feature>
<keyword evidence="5 7" id="KW-0119">Carbohydrate metabolism</keyword>
<dbReference type="Pfam" id="PF00316">
    <property type="entry name" value="FBPase"/>
    <property type="match status" value="1"/>
</dbReference>
<evidence type="ECO:0000256" key="5">
    <source>
        <dbReference type="ARBA" id="ARBA00023277"/>
    </source>
</evidence>
<keyword evidence="13" id="KW-1185">Reference proteome</keyword>
<evidence type="ECO:0000259" key="11">
    <source>
        <dbReference type="Pfam" id="PF18913"/>
    </source>
</evidence>
<dbReference type="PIRSF" id="PIRSF500210">
    <property type="entry name" value="FBPtase"/>
    <property type="match status" value="1"/>
</dbReference>
<dbReference type="PRINTS" id="PR00115">
    <property type="entry name" value="F16BPHPHTASE"/>
</dbReference>
<feature type="binding site" evidence="7">
    <location>
        <begin position="140"/>
        <end position="143"/>
    </location>
    <ligand>
        <name>substrate</name>
    </ligand>
</feature>
<sequence length="364" mass="39276">MAHRTVLAEQAPAQTGPAAGTPPGKAHMGTSFSEFNTGEFAESPQTDLGVLLGQVATACKVISAAVARGPLSDTLGYTGTDNIQGENQQKLDLIANELMIRWTEWGGQVAAMASEEMADIYRIPTQYRQGRYLLVFDPLDGSSNLDVNVSVGSIFSILARPAGEGEVEDSDFLQPGVMQVAAGYALYGPATMLVVTTGHGVNGFTLDEETGEFILTHPHLTISPDTREFAINASNARMWEAPVIRYIDECLAGVNGPRGEAFNMRWVASMVAEIHRILIRGGVFLYPKDNRDPTRPGKLRLMYEANPMSFIVEQAGGAASTGREPIMQVQPQALHQRVAVILGSRNEVERLVQYHLDAPAAPAP</sequence>
<comment type="subcellular location">
    <subcellularLocation>
        <location evidence="7">Cytoplasm</location>
    </subcellularLocation>
</comment>
<keyword evidence="7" id="KW-0460">Magnesium</keyword>
<evidence type="ECO:0000259" key="10">
    <source>
        <dbReference type="Pfam" id="PF00316"/>
    </source>
</evidence>
<feature type="binding site" evidence="7">
    <location>
        <position position="137"/>
    </location>
    <ligand>
        <name>Mg(2+)</name>
        <dbReference type="ChEBI" id="CHEBI:18420"/>
        <label>1</label>
    </ligand>
</feature>
<evidence type="ECO:0000256" key="4">
    <source>
        <dbReference type="ARBA" id="ARBA00022801"/>
    </source>
</evidence>
<comment type="cofactor">
    <cofactor evidence="7">
        <name>Mg(2+)</name>
        <dbReference type="ChEBI" id="CHEBI:18420"/>
    </cofactor>
    <text evidence="7">Binds 2 magnesium ions per subunit.</text>
</comment>
<feature type="binding site" evidence="7">
    <location>
        <position position="137"/>
    </location>
    <ligand>
        <name>Mg(2+)</name>
        <dbReference type="ChEBI" id="CHEBI:18420"/>
        <label>2</label>
    </ligand>
</feature>
<dbReference type="InterPro" id="IPR028343">
    <property type="entry name" value="FBPtase"/>
</dbReference>
<feature type="region of interest" description="Disordered" evidence="9">
    <location>
        <begin position="1"/>
        <end position="32"/>
    </location>
</feature>
<evidence type="ECO:0000313" key="12">
    <source>
        <dbReference type="EMBL" id="GGP23853.1"/>
    </source>
</evidence>
<dbReference type="InterPro" id="IPR033391">
    <property type="entry name" value="FBPase_N"/>
</dbReference>
<evidence type="ECO:0000256" key="3">
    <source>
        <dbReference type="ARBA" id="ARBA00022490"/>
    </source>
</evidence>
<dbReference type="Proteomes" id="UP000637267">
    <property type="component" value="Unassembled WGS sequence"/>
</dbReference>
<dbReference type="HAMAP" id="MF_01855">
    <property type="entry name" value="FBPase_class1"/>
    <property type="match status" value="1"/>
</dbReference>
<feature type="binding site" evidence="7">
    <location>
        <position position="139"/>
    </location>
    <ligand>
        <name>Mg(2+)</name>
        <dbReference type="ChEBI" id="CHEBI:18420"/>
        <label>1</label>
    </ligand>
</feature>
<feature type="binding site" evidence="7">
    <location>
        <position position="140"/>
    </location>
    <ligand>
        <name>Mg(2+)</name>
        <dbReference type="ChEBI" id="CHEBI:18420"/>
        <label>2</label>
    </ligand>
</feature>
<name>A0ABQ2PEV7_9NEIS</name>
<feature type="binding site" evidence="7">
    <location>
        <position position="298"/>
    </location>
    <ligand>
        <name>substrate</name>
    </ligand>
</feature>
<comment type="subunit">
    <text evidence="7">Homotetramer.</text>
</comment>
<feature type="binding site" evidence="7">
    <location>
        <position position="115"/>
    </location>
    <ligand>
        <name>Mg(2+)</name>
        <dbReference type="ChEBI" id="CHEBI:18420"/>
        <label>1</label>
    </ligand>
</feature>
<proteinExistence type="inferred from homology"/>
<gene>
    <name evidence="7 12" type="primary">fbp</name>
    <name evidence="12" type="ORF">GCM10010970_38530</name>
</gene>
<dbReference type="InterPro" id="IPR044015">
    <property type="entry name" value="FBPase_C_dom"/>
</dbReference>
<feature type="binding site" evidence="7">
    <location>
        <position position="232"/>
    </location>
    <ligand>
        <name>substrate</name>
    </ligand>
</feature>
<evidence type="ECO:0000313" key="13">
    <source>
        <dbReference type="Proteomes" id="UP000637267"/>
    </source>
</evidence>
<evidence type="ECO:0000256" key="6">
    <source>
        <dbReference type="ARBA" id="ARBA00024331"/>
    </source>
</evidence>
<comment type="caution">
    <text evidence="12">The sequence shown here is derived from an EMBL/GenBank/DDBJ whole genome shotgun (WGS) entry which is preliminary data.</text>
</comment>
<reference evidence="13" key="1">
    <citation type="journal article" date="2019" name="Int. J. Syst. Evol. Microbiol.">
        <title>The Global Catalogue of Microorganisms (GCM) 10K type strain sequencing project: providing services to taxonomists for standard genome sequencing and annotation.</title>
        <authorList>
            <consortium name="The Broad Institute Genomics Platform"/>
            <consortium name="The Broad Institute Genome Sequencing Center for Infectious Disease"/>
            <person name="Wu L."/>
            <person name="Ma J."/>
        </authorList>
    </citation>
    <scope>NUCLEOTIDE SEQUENCE [LARGE SCALE GENOMIC DNA]</scope>
    <source>
        <strain evidence="13">CGMCC 1.8859</strain>
    </source>
</reference>
<comment type="similarity">
    <text evidence="2 7 8">Belongs to the FBPase class 1 family.</text>
</comment>
<evidence type="ECO:0000256" key="7">
    <source>
        <dbReference type="HAMAP-Rule" id="MF_01855"/>
    </source>
</evidence>
<dbReference type="Gene3D" id="3.30.540.10">
    <property type="entry name" value="Fructose-1,6-Bisphosphatase, subunit A, domain 1"/>
    <property type="match status" value="1"/>
</dbReference>
<dbReference type="PIRSF" id="PIRSF000904">
    <property type="entry name" value="FBPtase_SBPase"/>
    <property type="match status" value="1"/>
</dbReference>
<feature type="domain" description="Fructose-1-6-bisphosphatase class 1 C-terminal" evidence="11">
    <location>
        <begin position="223"/>
        <end position="355"/>
    </location>
</feature>
<dbReference type="Pfam" id="PF18913">
    <property type="entry name" value="FBPase_C"/>
    <property type="match status" value="1"/>
</dbReference>
<comment type="catalytic activity">
    <reaction evidence="1 7">
        <text>beta-D-fructose 1,6-bisphosphate + H2O = beta-D-fructose 6-phosphate + phosphate</text>
        <dbReference type="Rhea" id="RHEA:11064"/>
        <dbReference type="ChEBI" id="CHEBI:15377"/>
        <dbReference type="ChEBI" id="CHEBI:32966"/>
        <dbReference type="ChEBI" id="CHEBI:43474"/>
        <dbReference type="ChEBI" id="CHEBI:57634"/>
        <dbReference type="EC" id="3.1.3.11"/>
    </reaction>
</comment>
<keyword evidence="4 7" id="KW-0378">Hydrolase</keyword>
<evidence type="ECO:0000256" key="9">
    <source>
        <dbReference type="SAM" id="MobiDB-lite"/>
    </source>
</evidence>
<keyword evidence="7" id="KW-0479">Metal-binding</keyword>
<dbReference type="EMBL" id="BMLX01000008">
    <property type="protein sequence ID" value="GGP23853.1"/>
    <property type="molecule type" value="Genomic_DNA"/>
</dbReference>
<dbReference type="PANTHER" id="PTHR11556:SF35">
    <property type="entry name" value="SEDOHEPTULOSE-1,7-BISPHOSPHATASE, CHLOROPLASTIC"/>
    <property type="match status" value="1"/>
</dbReference>
<dbReference type="InterPro" id="IPR000146">
    <property type="entry name" value="FBPase_class-1"/>
</dbReference>
<evidence type="ECO:0000256" key="2">
    <source>
        <dbReference type="ARBA" id="ARBA00010941"/>
    </source>
</evidence>
<evidence type="ECO:0000256" key="8">
    <source>
        <dbReference type="RuleBase" id="RU000508"/>
    </source>
</evidence>
<dbReference type="EC" id="3.1.3.11" evidence="7"/>
<comment type="caution">
    <text evidence="7">Lacks conserved residue(s) required for the propagation of feature annotation.</text>
</comment>
<feature type="compositionally biased region" description="Low complexity" evidence="9">
    <location>
        <begin position="10"/>
        <end position="24"/>
    </location>
</feature>
<dbReference type="CDD" id="cd00354">
    <property type="entry name" value="FBPase"/>
    <property type="match status" value="1"/>
</dbReference>
<dbReference type="Gene3D" id="3.40.190.80">
    <property type="match status" value="1"/>
</dbReference>
<dbReference type="NCBIfam" id="NF006779">
    <property type="entry name" value="PRK09293.1-3"/>
    <property type="match status" value="1"/>
</dbReference>
<feature type="binding site" evidence="7">
    <location>
        <position position="304"/>
    </location>
    <ligand>
        <name>Mg(2+)</name>
        <dbReference type="ChEBI" id="CHEBI:18420"/>
        <label>2</label>
    </ligand>
</feature>
<dbReference type="PANTHER" id="PTHR11556">
    <property type="entry name" value="FRUCTOSE-1,6-BISPHOSPHATASE-RELATED"/>
    <property type="match status" value="1"/>
</dbReference>
<comment type="pathway">
    <text evidence="6">Carbohydrate biosynthesis.</text>
</comment>
<keyword evidence="3 7" id="KW-0963">Cytoplasm</keyword>
<accession>A0ABQ2PEV7</accession>
<organism evidence="12 13">
    <name type="scientific">Silvimonas iriomotensis</name>
    <dbReference type="NCBI Taxonomy" id="449662"/>
    <lineage>
        <taxon>Bacteria</taxon>
        <taxon>Pseudomonadati</taxon>
        <taxon>Pseudomonadota</taxon>
        <taxon>Betaproteobacteria</taxon>
        <taxon>Neisseriales</taxon>
        <taxon>Chitinibacteraceae</taxon>
        <taxon>Silvimonas</taxon>
    </lineage>
</organism>
<protein>
    <recommendedName>
        <fullName evidence="7">Fructose-1,6-bisphosphatase class 1</fullName>
        <shortName evidence="7">FBPase class 1</shortName>
        <ecNumber evidence="7">3.1.3.11</ecNumber>
    </recommendedName>
    <alternativeName>
        <fullName evidence="7">D-fructose-1,6-bisphosphate 1-phosphohydrolase class 1</fullName>
    </alternativeName>
</protein>